<protein>
    <submittedName>
        <fullName evidence="2">Uncharacterized protein</fullName>
    </submittedName>
</protein>
<evidence type="ECO:0000313" key="3">
    <source>
        <dbReference type="Proteomes" id="UP001346149"/>
    </source>
</evidence>
<sequence>MATRLVLTVTTLRPAPIRASASSGSHKQPDHRHGSCKKPTSTTGWWTPLFGWSIELDYLDPPPLPNQASKLRIPDRRSSADPRQARSRISGGGFTEEKARQLRMMTVDTVSFHDGMYHSAISSRLASDFDDWGDDDDDL</sequence>
<dbReference type="PANTHER" id="PTHR34198:SF1">
    <property type="entry name" value="OS01G0104300 PROTEIN"/>
    <property type="match status" value="1"/>
</dbReference>
<feature type="region of interest" description="Disordered" evidence="1">
    <location>
        <begin position="63"/>
        <end position="97"/>
    </location>
</feature>
<name>A0AAN7KY18_TRANT</name>
<evidence type="ECO:0000256" key="1">
    <source>
        <dbReference type="SAM" id="MobiDB-lite"/>
    </source>
</evidence>
<dbReference type="PANTHER" id="PTHR34198">
    <property type="entry name" value="OS01G0175100 PROTEIN"/>
    <property type="match status" value="1"/>
</dbReference>
<keyword evidence="3" id="KW-1185">Reference proteome</keyword>
<gene>
    <name evidence="2" type="ORF">SAY86_010131</name>
</gene>
<accession>A0AAN7KY18</accession>
<dbReference type="Proteomes" id="UP001346149">
    <property type="component" value="Unassembled WGS sequence"/>
</dbReference>
<feature type="compositionally biased region" description="Basic and acidic residues" evidence="1">
    <location>
        <begin position="72"/>
        <end position="84"/>
    </location>
</feature>
<organism evidence="2 3">
    <name type="scientific">Trapa natans</name>
    <name type="common">Water chestnut</name>
    <dbReference type="NCBI Taxonomy" id="22666"/>
    <lineage>
        <taxon>Eukaryota</taxon>
        <taxon>Viridiplantae</taxon>
        <taxon>Streptophyta</taxon>
        <taxon>Embryophyta</taxon>
        <taxon>Tracheophyta</taxon>
        <taxon>Spermatophyta</taxon>
        <taxon>Magnoliopsida</taxon>
        <taxon>eudicotyledons</taxon>
        <taxon>Gunneridae</taxon>
        <taxon>Pentapetalae</taxon>
        <taxon>rosids</taxon>
        <taxon>malvids</taxon>
        <taxon>Myrtales</taxon>
        <taxon>Lythraceae</taxon>
        <taxon>Trapa</taxon>
    </lineage>
</organism>
<comment type="caution">
    <text evidence="2">The sequence shown here is derived from an EMBL/GenBank/DDBJ whole genome shotgun (WGS) entry which is preliminary data.</text>
</comment>
<feature type="region of interest" description="Disordered" evidence="1">
    <location>
        <begin position="16"/>
        <end position="42"/>
    </location>
</feature>
<evidence type="ECO:0000313" key="2">
    <source>
        <dbReference type="EMBL" id="KAK4775196.1"/>
    </source>
</evidence>
<reference evidence="2 3" key="1">
    <citation type="journal article" date="2023" name="Hortic Res">
        <title>Pangenome of water caltrop reveals structural variations and asymmetric subgenome divergence after allopolyploidization.</title>
        <authorList>
            <person name="Zhang X."/>
            <person name="Chen Y."/>
            <person name="Wang L."/>
            <person name="Yuan Y."/>
            <person name="Fang M."/>
            <person name="Shi L."/>
            <person name="Lu R."/>
            <person name="Comes H.P."/>
            <person name="Ma Y."/>
            <person name="Chen Y."/>
            <person name="Huang G."/>
            <person name="Zhou Y."/>
            <person name="Zheng Z."/>
            <person name="Qiu Y."/>
        </authorList>
    </citation>
    <scope>NUCLEOTIDE SEQUENCE [LARGE SCALE GENOMIC DNA]</scope>
    <source>
        <strain evidence="2">F231</strain>
    </source>
</reference>
<dbReference type="EMBL" id="JAXQNO010000019">
    <property type="protein sequence ID" value="KAK4775196.1"/>
    <property type="molecule type" value="Genomic_DNA"/>
</dbReference>
<proteinExistence type="predicted"/>
<dbReference type="AlphaFoldDB" id="A0AAN7KY18"/>